<protein>
    <submittedName>
        <fullName evidence="2">Uncharacterized protein</fullName>
    </submittedName>
</protein>
<name>A0A2M6UIA7_9BRAD</name>
<evidence type="ECO:0000313" key="3">
    <source>
        <dbReference type="Proteomes" id="UP000228930"/>
    </source>
</evidence>
<comment type="caution">
    <text evidence="2">The sequence shown here is derived from an EMBL/GenBank/DDBJ whole genome shotgun (WGS) entry which is preliminary data.</text>
</comment>
<reference evidence="2 3" key="1">
    <citation type="submission" date="2015-06" db="EMBL/GenBank/DDBJ databases">
        <title>Comparative genome analysis of nirS-carrying Bradyrhizobium sp. strains.</title>
        <authorList>
            <person name="Ishii S."/>
            <person name="Jang J."/>
            <person name="Nishizawa T."/>
            <person name="Senoo K."/>
        </authorList>
    </citation>
    <scope>NUCLEOTIDE SEQUENCE [LARGE SCALE GENOMIC DNA]</scope>
    <source>
        <strain evidence="2 3">TSA1</strain>
    </source>
</reference>
<evidence type="ECO:0000313" key="2">
    <source>
        <dbReference type="EMBL" id="PIT04299.1"/>
    </source>
</evidence>
<keyword evidence="1" id="KW-1133">Transmembrane helix</keyword>
<keyword evidence="1" id="KW-0472">Membrane</keyword>
<keyword evidence="1" id="KW-0812">Transmembrane</keyword>
<organism evidence="2 3">
    <name type="scientific">Bradyrhizobium nitroreducens</name>
    <dbReference type="NCBI Taxonomy" id="709803"/>
    <lineage>
        <taxon>Bacteria</taxon>
        <taxon>Pseudomonadati</taxon>
        <taxon>Pseudomonadota</taxon>
        <taxon>Alphaproteobacteria</taxon>
        <taxon>Hyphomicrobiales</taxon>
        <taxon>Nitrobacteraceae</taxon>
        <taxon>Bradyrhizobium</taxon>
    </lineage>
</organism>
<proteinExistence type="predicted"/>
<keyword evidence="3" id="KW-1185">Reference proteome</keyword>
<dbReference type="Proteomes" id="UP000228930">
    <property type="component" value="Unassembled WGS sequence"/>
</dbReference>
<dbReference type="EMBL" id="LFJC01000003">
    <property type="protein sequence ID" value="PIT04299.1"/>
    <property type="molecule type" value="Genomic_DNA"/>
</dbReference>
<gene>
    <name evidence="2" type="ORF">TSA1_28750</name>
</gene>
<feature type="transmembrane region" description="Helical" evidence="1">
    <location>
        <begin position="54"/>
        <end position="76"/>
    </location>
</feature>
<dbReference type="AlphaFoldDB" id="A0A2M6UIA7"/>
<sequence>MPFVGAVIAIIAGVHSVYRLSQWHSAGTLWANFRSRGERSHHQLITFADHPFNFVGLFGLHLLFILIGCLGFVFIAREMRAWLERHKSG</sequence>
<evidence type="ECO:0000256" key="1">
    <source>
        <dbReference type="SAM" id="Phobius"/>
    </source>
</evidence>
<accession>A0A2M6UIA7</accession>